<comment type="caution">
    <text evidence="1">The sequence shown here is derived from an EMBL/GenBank/DDBJ whole genome shotgun (WGS) entry which is preliminary data.</text>
</comment>
<reference evidence="1" key="1">
    <citation type="journal article" date="2020" name="Cell">
        <title>Large-Scale Comparative Analyses of Tick Genomes Elucidate Their Genetic Diversity and Vector Capacities.</title>
        <authorList>
            <consortium name="Tick Genome and Microbiome Consortium (TIGMIC)"/>
            <person name="Jia N."/>
            <person name="Wang J."/>
            <person name="Shi W."/>
            <person name="Du L."/>
            <person name="Sun Y."/>
            <person name="Zhan W."/>
            <person name="Jiang J.F."/>
            <person name="Wang Q."/>
            <person name="Zhang B."/>
            <person name="Ji P."/>
            <person name="Bell-Sakyi L."/>
            <person name="Cui X.M."/>
            <person name="Yuan T.T."/>
            <person name="Jiang B.G."/>
            <person name="Yang W.F."/>
            <person name="Lam T.T."/>
            <person name="Chang Q.C."/>
            <person name="Ding S.J."/>
            <person name="Wang X.J."/>
            <person name="Zhu J.G."/>
            <person name="Ruan X.D."/>
            <person name="Zhao L."/>
            <person name="Wei J.T."/>
            <person name="Ye R.Z."/>
            <person name="Que T.C."/>
            <person name="Du C.H."/>
            <person name="Zhou Y.H."/>
            <person name="Cheng J.X."/>
            <person name="Dai P.F."/>
            <person name="Guo W.B."/>
            <person name="Han X.H."/>
            <person name="Huang E.J."/>
            <person name="Li L.F."/>
            <person name="Wei W."/>
            <person name="Gao Y.C."/>
            <person name="Liu J.Z."/>
            <person name="Shao H.Z."/>
            <person name="Wang X."/>
            <person name="Wang C.C."/>
            <person name="Yang T.C."/>
            <person name="Huo Q.B."/>
            <person name="Li W."/>
            <person name="Chen H.Y."/>
            <person name="Chen S.E."/>
            <person name="Zhou L.G."/>
            <person name="Ni X.B."/>
            <person name="Tian J.H."/>
            <person name="Sheng Y."/>
            <person name="Liu T."/>
            <person name="Pan Y.S."/>
            <person name="Xia L.Y."/>
            <person name="Li J."/>
            <person name="Zhao F."/>
            <person name="Cao W.C."/>
        </authorList>
    </citation>
    <scope>NUCLEOTIDE SEQUENCE</scope>
    <source>
        <strain evidence="1">Rsan-2018</strain>
    </source>
</reference>
<dbReference type="Proteomes" id="UP000821837">
    <property type="component" value="Chromosome 6"/>
</dbReference>
<keyword evidence="2" id="KW-1185">Reference proteome</keyword>
<dbReference type="EMBL" id="JABSTV010001252">
    <property type="protein sequence ID" value="KAH7946963.1"/>
    <property type="molecule type" value="Genomic_DNA"/>
</dbReference>
<accession>A0A9D4STF6</accession>
<proteinExistence type="predicted"/>
<name>A0A9D4STF6_RHISA</name>
<gene>
    <name evidence="1" type="ORF">HPB52_006438</name>
</gene>
<evidence type="ECO:0000313" key="1">
    <source>
        <dbReference type="EMBL" id="KAH7946963.1"/>
    </source>
</evidence>
<organism evidence="1 2">
    <name type="scientific">Rhipicephalus sanguineus</name>
    <name type="common">Brown dog tick</name>
    <name type="synonym">Ixodes sanguineus</name>
    <dbReference type="NCBI Taxonomy" id="34632"/>
    <lineage>
        <taxon>Eukaryota</taxon>
        <taxon>Metazoa</taxon>
        <taxon>Ecdysozoa</taxon>
        <taxon>Arthropoda</taxon>
        <taxon>Chelicerata</taxon>
        <taxon>Arachnida</taxon>
        <taxon>Acari</taxon>
        <taxon>Parasitiformes</taxon>
        <taxon>Ixodida</taxon>
        <taxon>Ixodoidea</taxon>
        <taxon>Ixodidae</taxon>
        <taxon>Rhipicephalinae</taxon>
        <taxon>Rhipicephalus</taxon>
        <taxon>Rhipicephalus</taxon>
    </lineage>
</organism>
<reference evidence="1" key="2">
    <citation type="submission" date="2021-09" db="EMBL/GenBank/DDBJ databases">
        <authorList>
            <person name="Jia N."/>
            <person name="Wang J."/>
            <person name="Shi W."/>
            <person name="Du L."/>
            <person name="Sun Y."/>
            <person name="Zhan W."/>
            <person name="Jiang J."/>
            <person name="Wang Q."/>
            <person name="Zhang B."/>
            <person name="Ji P."/>
            <person name="Sakyi L.B."/>
            <person name="Cui X."/>
            <person name="Yuan T."/>
            <person name="Jiang B."/>
            <person name="Yang W."/>
            <person name="Lam T.T.-Y."/>
            <person name="Chang Q."/>
            <person name="Ding S."/>
            <person name="Wang X."/>
            <person name="Zhu J."/>
            <person name="Ruan X."/>
            <person name="Zhao L."/>
            <person name="Wei J."/>
            <person name="Que T."/>
            <person name="Du C."/>
            <person name="Cheng J."/>
            <person name="Dai P."/>
            <person name="Han X."/>
            <person name="Huang E."/>
            <person name="Gao Y."/>
            <person name="Liu J."/>
            <person name="Shao H."/>
            <person name="Ye R."/>
            <person name="Li L."/>
            <person name="Wei W."/>
            <person name="Wang X."/>
            <person name="Wang C."/>
            <person name="Huo Q."/>
            <person name="Li W."/>
            <person name="Guo W."/>
            <person name="Chen H."/>
            <person name="Chen S."/>
            <person name="Zhou L."/>
            <person name="Zhou L."/>
            <person name="Ni X."/>
            <person name="Tian J."/>
            <person name="Zhou Y."/>
            <person name="Sheng Y."/>
            <person name="Liu T."/>
            <person name="Pan Y."/>
            <person name="Xia L."/>
            <person name="Li J."/>
            <person name="Zhao F."/>
            <person name="Cao W."/>
        </authorList>
    </citation>
    <scope>NUCLEOTIDE SEQUENCE</scope>
    <source>
        <strain evidence="1">Rsan-2018</strain>
        <tissue evidence="1">Larvae</tissue>
    </source>
</reference>
<sequence length="206" mass="23648">MQMHIDEDGHFSLGSDHNRLRLSFSSSAWRHREVERRDPARRYLPTRSYETVAEQFEQSEMRNRATTYDAFIEAMRHIMRQHEVRTSSRGGTQRKPWWDQEVTHSQARIKPPVEVWFLGKGDGEILAAHCSCMAGNGEYVEKLVAVKAAVPSWLVAVSMHHFFIADDDKPISATGRTSSFFMAGGNQLLEPSVHERSSRARRPYST</sequence>
<protein>
    <submittedName>
        <fullName evidence="1">Uncharacterized protein</fullName>
    </submittedName>
</protein>
<dbReference type="AlphaFoldDB" id="A0A9D4STF6"/>
<evidence type="ECO:0000313" key="2">
    <source>
        <dbReference type="Proteomes" id="UP000821837"/>
    </source>
</evidence>